<accession>A0A0D6PGX0</accession>
<proteinExistence type="predicted"/>
<keyword evidence="3" id="KW-1185">Reference proteome</keyword>
<protein>
    <submittedName>
        <fullName evidence="2">Uncharacterized protein</fullName>
    </submittedName>
</protein>
<reference evidence="2 3" key="1">
    <citation type="submission" date="2012-11" db="EMBL/GenBank/DDBJ databases">
        <title>Whole genome sequence of Acidocella aminolytica 101 = DSM 11237.</title>
        <authorList>
            <person name="Azuma Y."/>
            <person name="Higashiura N."/>
            <person name="Hirakawa H."/>
            <person name="Matsushita K."/>
        </authorList>
    </citation>
    <scope>NUCLEOTIDE SEQUENCE [LARGE SCALE GENOMIC DNA]</scope>
    <source>
        <strain evidence="3">101 / DSM 11237</strain>
    </source>
</reference>
<keyword evidence="1" id="KW-0472">Membrane</keyword>
<organism evidence="2 3">
    <name type="scientific">Acidocella aminolytica 101 = DSM 11237</name>
    <dbReference type="NCBI Taxonomy" id="1120923"/>
    <lineage>
        <taxon>Bacteria</taxon>
        <taxon>Pseudomonadati</taxon>
        <taxon>Pseudomonadota</taxon>
        <taxon>Alphaproteobacteria</taxon>
        <taxon>Acetobacterales</taxon>
        <taxon>Acidocellaceae</taxon>
        <taxon>Acidocella</taxon>
    </lineage>
</organism>
<keyword evidence="1" id="KW-0812">Transmembrane</keyword>
<feature type="transmembrane region" description="Helical" evidence="1">
    <location>
        <begin position="6"/>
        <end position="27"/>
    </location>
</feature>
<gene>
    <name evidence="2" type="ORF">Aam_054_022</name>
</gene>
<sequence length="119" mass="12579">MMFYPSRIQIIVAVVAIAGVSGLIGGIEYSAHRSGRSISGQGQVFELPPTAIVHTASWYVAHPDIVKQDEARCGDNAATISQAACQNVESAEEQLLAVQMRNAAAQNNALAKSNAMKVP</sequence>
<name>A0A0D6PGX0_9PROT</name>
<dbReference type="EMBL" id="BANC01000053">
    <property type="protein sequence ID" value="GAN80601.1"/>
    <property type="molecule type" value="Genomic_DNA"/>
</dbReference>
<evidence type="ECO:0000313" key="2">
    <source>
        <dbReference type="EMBL" id="GAN80601.1"/>
    </source>
</evidence>
<evidence type="ECO:0000256" key="1">
    <source>
        <dbReference type="SAM" id="Phobius"/>
    </source>
</evidence>
<dbReference type="Proteomes" id="UP000032668">
    <property type="component" value="Unassembled WGS sequence"/>
</dbReference>
<keyword evidence="1" id="KW-1133">Transmembrane helix</keyword>
<comment type="caution">
    <text evidence="2">The sequence shown here is derived from an EMBL/GenBank/DDBJ whole genome shotgun (WGS) entry which is preliminary data.</text>
</comment>
<dbReference type="STRING" id="1120923.SAMN02746095_02515"/>
<evidence type="ECO:0000313" key="3">
    <source>
        <dbReference type="Proteomes" id="UP000032668"/>
    </source>
</evidence>
<dbReference type="RefSeq" id="WP_139284893.1">
    <property type="nucleotide sequence ID" value="NZ_BANC01000053.1"/>
</dbReference>
<dbReference type="AlphaFoldDB" id="A0A0D6PGX0"/>